<sequence length="372" mass="40349">MSKENQSKKVPSDFLLIFCILSLLCIGVIMVFSASIYTSAVKYNGDQYFLFKKQLLFAGVGLIVMMVVSKINYKIYHRYHKIILAISILLLIAVLFVGQELNGARRWFSLGGLSLQPSEIAKYGVVIFCAATLSSMKDQVRSFRKGLLPYLILIGVVSGLIYKQPNLSTALIIAVIVIGMVFVAGGNLGYIMGLGGGLVGAALYAMLFIGWRKDRVESFFDPSANITGSGWQARQSLLALGSGGIFGQGLGNGKQKMFYLPEPQNDFIFAHIGEELGLIGTLLILALFLLLIWRGLRISLYAPDTFSSLLSFGVVLMVGLQVLINVCVVTQIIPVTGIPLPFISAGGSSLLFLMGGMGILLNISKSTPINRR</sequence>
<evidence type="ECO:0000256" key="20">
    <source>
        <dbReference type="ARBA" id="ARBA00049902"/>
    </source>
</evidence>
<dbReference type="GO" id="GO:0051301">
    <property type="term" value="P:cell division"/>
    <property type="evidence" value="ECO:0007669"/>
    <property type="project" value="UniProtKB-KW"/>
</dbReference>
<evidence type="ECO:0000256" key="4">
    <source>
        <dbReference type="ARBA" id="ARBA00022618"/>
    </source>
</evidence>
<keyword evidence="3" id="KW-1003">Cell membrane</keyword>
<evidence type="ECO:0000256" key="9">
    <source>
        <dbReference type="ARBA" id="ARBA00022984"/>
    </source>
</evidence>
<dbReference type="GO" id="GO:0008955">
    <property type="term" value="F:peptidoglycan glycosyltransferase activity"/>
    <property type="evidence" value="ECO:0007669"/>
    <property type="project" value="UniProtKB-EC"/>
</dbReference>
<feature type="transmembrane region" description="Helical" evidence="22">
    <location>
        <begin position="308"/>
        <end position="333"/>
    </location>
</feature>
<feature type="transmembrane region" description="Helical" evidence="22">
    <location>
        <begin position="12"/>
        <end position="35"/>
    </location>
</feature>
<evidence type="ECO:0000256" key="18">
    <source>
        <dbReference type="ARBA" id="ARBA00041418"/>
    </source>
</evidence>
<comment type="caution">
    <text evidence="23">The sequence shown here is derived from an EMBL/GenBank/DDBJ whole genome shotgun (WGS) entry which is preliminary data.</text>
</comment>
<evidence type="ECO:0000256" key="14">
    <source>
        <dbReference type="ARBA" id="ARBA00032370"/>
    </source>
</evidence>
<dbReference type="PANTHER" id="PTHR30474">
    <property type="entry name" value="CELL CYCLE PROTEIN"/>
    <property type="match status" value="1"/>
</dbReference>
<dbReference type="AlphaFoldDB" id="A0A6A7K6V8"/>
<evidence type="ECO:0000256" key="11">
    <source>
        <dbReference type="ARBA" id="ARBA00023136"/>
    </source>
</evidence>
<keyword evidence="6" id="KW-0808">Transferase</keyword>
<organism evidence="23 24">
    <name type="scientific">Alkalibaculum sporogenes</name>
    <dbReference type="NCBI Taxonomy" id="2655001"/>
    <lineage>
        <taxon>Bacteria</taxon>
        <taxon>Bacillati</taxon>
        <taxon>Bacillota</taxon>
        <taxon>Clostridia</taxon>
        <taxon>Eubacteriales</taxon>
        <taxon>Eubacteriaceae</taxon>
        <taxon>Alkalibaculum</taxon>
    </lineage>
</organism>
<evidence type="ECO:0000256" key="3">
    <source>
        <dbReference type="ARBA" id="ARBA00022475"/>
    </source>
</evidence>
<evidence type="ECO:0000256" key="5">
    <source>
        <dbReference type="ARBA" id="ARBA00022676"/>
    </source>
</evidence>
<dbReference type="EC" id="2.4.99.28" evidence="19"/>
<comment type="similarity">
    <text evidence="16">Belongs to the SEDS family. FtsW subfamily.</text>
</comment>
<feature type="transmembrane region" description="Helical" evidence="22">
    <location>
        <begin position="82"/>
        <end position="100"/>
    </location>
</feature>
<comment type="function">
    <text evidence="21">Peptidoglycan polymerase that is essential for cell division.</text>
</comment>
<evidence type="ECO:0000256" key="13">
    <source>
        <dbReference type="ARBA" id="ARBA00023316"/>
    </source>
</evidence>
<protein>
    <recommendedName>
        <fullName evidence="17">Probable peptidoglycan glycosyltransferase FtsW</fullName>
        <ecNumber evidence="19">2.4.99.28</ecNumber>
    </recommendedName>
    <alternativeName>
        <fullName evidence="18">Cell division protein FtsW</fullName>
    </alternativeName>
    <alternativeName>
        <fullName evidence="15">Cell wall polymerase</fullName>
    </alternativeName>
    <alternativeName>
        <fullName evidence="14">Peptidoglycan polymerase</fullName>
    </alternativeName>
</protein>
<evidence type="ECO:0000256" key="21">
    <source>
        <dbReference type="ARBA" id="ARBA00049966"/>
    </source>
</evidence>
<keyword evidence="24" id="KW-1185">Reference proteome</keyword>
<keyword evidence="11 22" id="KW-0472">Membrane</keyword>
<keyword evidence="5" id="KW-0328">Glycosyltransferase</keyword>
<keyword evidence="10 22" id="KW-1133">Transmembrane helix</keyword>
<evidence type="ECO:0000313" key="23">
    <source>
        <dbReference type="EMBL" id="MPW25180.1"/>
    </source>
</evidence>
<evidence type="ECO:0000256" key="22">
    <source>
        <dbReference type="SAM" id="Phobius"/>
    </source>
</evidence>
<comment type="subcellular location">
    <subcellularLocation>
        <location evidence="1">Cell membrane</location>
        <topology evidence="1">Multi-pass membrane protein</topology>
    </subcellularLocation>
</comment>
<dbReference type="GO" id="GO:0032153">
    <property type="term" value="C:cell division site"/>
    <property type="evidence" value="ECO:0007669"/>
    <property type="project" value="TreeGrafter"/>
</dbReference>
<dbReference type="GO" id="GO:0071555">
    <property type="term" value="P:cell wall organization"/>
    <property type="evidence" value="ECO:0007669"/>
    <property type="project" value="UniProtKB-KW"/>
</dbReference>
<feature type="transmembrane region" description="Helical" evidence="22">
    <location>
        <begin position="55"/>
        <end position="73"/>
    </location>
</feature>
<keyword evidence="8" id="KW-0133">Cell shape</keyword>
<dbReference type="PANTHER" id="PTHR30474:SF2">
    <property type="entry name" value="PEPTIDOGLYCAN GLYCOSYLTRANSFERASE FTSW-RELATED"/>
    <property type="match status" value="1"/>
</dbReference>
<evidence type="ECO:0000256" key="17">
    <source>
        <dbReference type="ARBA" id="ARBA00041185"/>
    </source>
</evidence>
<dbReference type="Proteomes" id="UP000440004">
    <property type="component" value="Unassembled WGS sequence"/>
</dbReference>
<comment type="pathway">
    <text evidence="2">Cell wall biogenesis; peptidoglycan biosynthesis.</text>
</comment>
<evidence type="ECO:0000256" key="16">
    <source>
        <dbReference type="ARBA" id="ARBA00038053"/>
    </source>
</evidence>
<reference evidence="23 24" key="1">
    <citation type="submission" date="2019-10" db="EMBL/GenBank/DDBJ databases">
        <title>Alkalibaculum tamaniensis sp.nov., a new alkaliphilic acetogen, isolated on methoxylated aromatics from a mud volcano.</title>
        <authorList>
            <person name="Khomyakova M.A."/>
            <person name="Merkel A.Y."/>
            <person name="Bonch-Osmolovskaya E.A."/>
            <person name="Slobodkin A.I."/>
        </authorList>
    </citation>
    <scope>NUCLEOTIDE SEQUENCE [LARGE SCALE GENOMIC DNA]</scope>
    <source>
        <strain evidence="23 24">M08DMB</strain>
    </source>
</reference>
<keyword evidence="12" id="KW-0131">Cell cycle</keyword>
<dbReference type="NCBIfam" id="TIGR02614">
    <property type="entry name" value="ftsW"/>
    <property type="match status" value="1"/>
</dbReference>
<feature type="transmembrane region" description="Helical" evidence="22">
    <location>
        <begin position="191"/>
        <end position="211"/>
    </location>
</feature>
<evidence type="ECO:0000256" key="19">
    <source>
        <dbReference type="ARBA" id="ARBA00044770"/>
    </source>
</evidence>
<keyword evidence="4" id="KW-0132">Cell division</keyword>
<dbReference type="GO" id="GO:0005886">
    <property type="term" value="C:plasma membrane"/>
    <property type="evidence" value="ECO:0007669"/>
    <property type="project" value="UniProtKB-SubCell"/>
</dbReference>
<feature type="transmembrane region" description="Helical" evidence="22">
    <location>
        <begin position="276"/>
        <end position="296"/>
    </location>
</feature>
<proteinExistence type="inferred from homology"/>
<evidence type="ECO:0000256" key="10">
    <source>
        <dbReference type="ARBA" id="ARBA00022989"/>
    </source>
</evidence>
<evidence type="ECO:0000256" key="12">
    <source>
        <dbReference type="ARBA" id="ARBA00023306"/>
    </source>
</evidence>
<feature type="transmembrane region" description="Helical" evidence="22">
    <location>
        <begin position="143"/>
        <end position="161"/>
    </location>
</feature>
<gene>
    <name evidence="23" type="primary">ftsW</name>
    <name evidence="23" type="ORF">GC105_05170</name>
</gene>
<accession>A0A6A7K6V8</accession>
<keyword evidence="7 22" id="KW-0812">Transmembrane</keyword>
<dbReference type="GO" id="GO:0008360">
    <property type="term" value="P:regulation of cell shape"/>
    <property type="evidence" value="ECO:0007669"/>
    <property type="project" value="UniProtKB-KW"/>
</dbReference>
<feature type="transmembrane region" description="Helical" evidence="22">
    <location>
        <begin position="339"/>
        <end position="363"/>
    </location>
</feature>
<comment type="catalytic activity">
    <reaction evidence="20">
        <text>[GlcNAc-(1-&gt;4)-Mur2Ac(oyl-L-Ala-gamma-D-Glu-L-Lys-D-Ala-D-Ala)](n)-di-trans,octa-cis-undecaprenyl diphosphate + beta-D-GlcNAc-(1-&gt;4)-Mur2Ac(oyl-L-Ala-gamma-D-Glu-L-Lys-D-Ala-D-Ala)-di-trans,octa-cis-undecaprenyl diphosphate = [GlcNAc-(1-&gt;4)-Mur2Ac(oyl-L-Ala-gamma-D-Glu-L-Lys-D-Ala-D-Ala)](n+1)-di-trans,octa-cis-undecaprenyl diphosphate + di-trans,octa-cis-undecaprenyl diphosphate + H(+)</text>
        <dbReference type="Rhea" id="RHEA:23708"/>
        <dbReference type="Rhea" id="RHEA-COMP:9602"/>
        <dbReference type="Rhea" id="RHEA-COMP:9603"/>
        <dbReference type="ChEBI" id="CHEBI:15378"/>
        <dbReference type="ChEBI" id="CHEBI:58405"/>
        <dbReference type="ChEBI" id="CHEBI:60033"/>
        <dbReference type="ChEBI" id="CHEBI:78435"/>
        <dbReference type="EC" id="2.4.99.28"/>
    </reaction>
</comment>
<dbReference type="GO" id="GO:0009252">
    <property type="term" value="P:peptidoglycan biosynthetic process"/>
    <property type="evidence" value="ECO:0007669"/>
    <property type="project" value="UniProtKB-KW"/>
</dbReference>
<evidence type="ECO:0000256" key="2">
    <source>
        <dbReference type="ARBA" id="ARBA00004752"/>
    </source>
</evidence>
<evidence type="ECO:0000256" key="1">
    <source>
        <dbReference type="ARBA" id="ARBA00004651"/>
    </source>
</evidence>
<dbReference type="Pfam" id="PF01098">
    <property type="entry name" value="FTSW_RODA_SPOVE"/>
    <property type="match status" value="1"/>
</dbReference>
<evidence type="ECO:0000313" key="24">
    <source>
        <dbReference type="Proteomes" id="UP000440004"/>
    </source>
</evidence>
<dbReference type="GO" id="GO:0015648">
    <property type="term" value="F:lipid-linked peptidoglycan transporter activity"/>
    <property type="evidence" value="ECO:0007669"/>
    <property type="project" value="TreeGrafter"/>
</dbReference>
<evidence type="ECO:0000256" key="7">
    <source>
        <dbReference type="ARBA" id="ARBA00022692"/>
    </source>
</evidence>
<dbReference type="RefSeq" id="WP_152802424.1">
    <property type="nucleotide sequence ID" value="NZ_WHNX01000006.1"/>
</dbReference>
<evidence type="ECO:0000256" key="6">
    <source>
        <dbReference type="ARBA" id="ARBA00022679"/>
    </source>
</evidence>
<name>A0A6A7K6V8_9FIRM</name>
<keyword evidence="13" id="KW-0961">Cell wall biogenesis/degradation</keyword>
<dbReference type="EMBL" id="WHNX01000006">
    <property type="protein sequence ID" value="MPW25180.1"/>
    <property type="molecule type" value="Genomic_DNA"/>
</dbReference>
<keyword evidence="9" id="KW-0573">Peptidoglycan synthesis</keyword>
<dbReference type="InterPro" id="IPR001182">
    <property type="entry name" value="FtsW/RodA"/>
</dbReference>
<feature type="transmembrane region" description="Helical" evidence="22">
    <location>
        <begin position="167"/>
        <end position="184"/>
    </location>
</feature>
<dbReference type="InterPro" id="IPR013437">
    <property type="entry name" value="FtsW"/>
</dbReference>
<evidence type="ECO:0000256" key="15">
    <source>
        <dbReference type="ARBA" id="ARBA00033270"/>
    </source>
</evidence>
<evidence type="ECO:0000256" key="8">
    <source>
        <dbReference type="ARBA" id="ARBA00022960"/>
    </source>
</evidence>